<protein>
    <submittedName>
        <fullName evidence="1">Uncharacterized protein</fullName>
    </submittedName>
</protein>
<sequence length="205" mass="22637">MSALAAIPPSNRAADDASAVARRHRRRRTSGTWCGCWREGDVELGLEVPDGSPSPLDGKRLRTDDAAAVARRHRRRRPSGTRCGCWREGDVELGLEVPDGNPSPLDGKRLRTVGVLVPRLPCLVALKELEWLRQSFTDADLLGGGVTLNIPFQSSSLNCLCHRKEPTIRNKEILVKIENLLPVLLFCKDFSSANICNTGYNYFSS</sequence>
<gene>
    <name evidence="1" type="ORF">TRITD_6Av1G060510</name>
</gene>
<dbReference type="EMBL" id="LT934121">
    <property type="protein sequence ID" value="VAI44775.1"/>
    <property type="molecule type" value="Genomic_DNA"/>
</dbReference>
<proteinExistence type="predicted"/>
<accession>A0A9R0XXY0</accession>
<dbReference type="Gramene" id="TRITD6Av1G060510.1">
    <property type="protein sequence ID" value="TRITD6Av1G060510.1"/>
    <property type="gene ID" value="TRITD6Av1G060510"/>
</dbReference>
<evidence type="ECO:0000313" key="1">
    <source>
        <dbReference type="EMBL" id="VAI44775.1"/>
    </source>
</evidence>
<dbReference type="Proteomes" id="UP000324705">
    <property type="component" value="Chromosome 6A"/>
</dbReference>
<keyword evidence="2" id="KW-1185">Reference proteome</keyword>
<reference evidence="1 2" key="1">
    <citation type="submission" date="2017-09" db="EMBL/GenBank/DDBJ databases">
        <authorList>
            <consortium name="International Durum Wheat Genome Sequencing Consortium (IDWGSC)"/>
            <person name="Milanesi L."/>
        </authorList>
    </citation>
    <scope>NUCLEOTIDE SEQUENCE [LARGE SCALE GENOMIC DNA]</scope>
    <source>
        <strain evidence="2">cv. Svevo</strain>
    </source>
</reference>
<organism evidence="1 2">
    <name type="scientific">Triticum turgidum subsp. durum</name>
    <name type="common">Durum wheat</name>
    <name type="synonym">Triticum durum</name>
    <dbReference type="NCBI Taxonomy" id="4567"/>
    <lineage>
        <taxon>Eukaryota</taxon>
        <taxon>Viridiplantae</taxon>
        <taxon>Streptophyta</taxon>
        <taxon>Embryophyta</taxon>
        <taxon>Tracheophyta</taxon>
        <taxon>Spermatophyta</taxon>
        <taxon>Magnoliopsida</taxon>
        <taxon>Liliopsida</taxon>
        <taxon>Poales</taxon>
        <taxon>Poaceae</taxon>
        <taxon>BOP clade</taxon>
        <taxon>Pooideae</taxon>
        <taxon>Triticodae</taxon>
        <taxon>Triticeae</taxon>
        <taxon>Triticinae</taxon>
        <taxon>Triticum</taxon>
    </lineage>
</organism>
<evidence type="ECO:0000313" key="2">
    <source>
        <dbReference type="Proteomes" id="UP000324705"/>
    </source>
</evidence>
<dbReference type="AlphaFoldDB" id="A0A9R0XXY0"/>
<name>A0A9R0XXY0_TRITD</name>